<evidence type="ECO:0000256" key="2">
    <source>
        <dbReference type="ARBA" id="ARBA00022801"/>
    </source>
</evidence>
<evidence type="ECO:0000256" key="4">
    <source>
        <dbReference type="SAM" id="Coils"/>
    </source>
</evidence>
<dbReference type="AlphaFoldDB" id="A0A6H2GV79"/>
<dbReference type="Proteomes" id="UP000502136">
    <property type="component" value="Chromosome"/>
</dbReference>
<organism evidence="6 7">
    <name type="scientific">Paenibacillus albicereus</name>
    <dbReference type="NCBI Taxonomy" id="2726185"/>
    <lineage>
        <taxon>Bacteria</taxon>
        <taxon>Bacillati</taxon>
        <taxon>Bacillota</taxon>
        <taxon>Bacilli</taxon>
        <taxon>Bacillales</taxon>
        <taxon>Paenibacillaceae</taxon>
        <taxon>Paenibacillus</taxon>
    </lineage>
</organism>
<keyword evidence="7" id="KW-1185">Reference proteome</keyword>
<keyword evidence="4" id="KW-0175">Coiled coil</keyword>
<evidence type="ECO:0000256" key="3">
    <source>
        <dbReference type="ARBA" id="ARBA00022840"/>
    </source>
</evidence>
<evidence type="ECO:0000313" key="6">
    <source>
        <dbReference type="EMBL" id="QJC51333.1"/>
    </source>
</evidence>
<reference evidence="6 7" key="1">
    <citation type="submission" date="2020-04" db="EMBL/GenBank/DDBJ databases">
        <title>Novel Paenibacillus strain UniB2 isolated from commercial digestive syrup.</title>
        <authorList>
            <person name="Thorat V."/>
            <person name="Kirdat K."/>
            <person name="Tiwarekar B."/>
            <person name="Yadav A."/>
        </authorList>
    </citation>
    <scope>NUCLEOTIDE SEQUENCE [LARGE SCALE GENOMIC DNA]</scope>
    <source>
        <strain evidence="6 7">UniB2</strain>
    </source>
</reference>
<dbReference type="PANTHER" id="PTHR43309:SF3">
    <property type="entry name" value="5-OXOPROLINASE SUBUNIT C"/>
    <property type="match status" value="1"/>
</dbReference>
<keyword evidence="1" id="KW-0547">Nucleotide-binding</keyword>
<feature type="coiled-coil region" evidence="4">
    <location>
        <begin position="310"/>
        <end position="344"/>
    </location>
</feature>
<dbReference type="PANTHER" id="PTHR43309">
    <property type="entry name" value="5-OXOPROLINASE SUBUNIT C"/>
    <property type="match status" value="1"/>
</dbReference>
<accession>A0A6H2GV79</accession>
<proteinExistence type="predicted"/>
<evidence type="ECO:0000313" key="7">
    <source>
        <dbReference type="Proteomes" id="UP000502136"/>
    </source>
</evidence>
<dbReference type="GO" id="GO:0016740">
    <property type="term" value="F:transferase activity"/>
    <property type="evidence" value="ECO:0007669"/>
    <property type="project" value="UniProtKB-KW"/>
</dbReference>
<keyword evidence="3" id="KW-0067">ATP-binding</keyword>
<gene>
    <name evidence="6" type="ORF">HGI30_07095</name>
</gene>
<dbReference type="InterPro" id="IPR052708">
    <property type="entry name" value="PxpC"/>
</dbReference>
<dbReference type="GO" id="GO:0016787">
    <property type="term" value="F:hydrolase activity"/>
    <property type="evidence" value="ECO:0007669"/>
    <property type="project" value="UniProtKB-KW"/>
</dbReference>
<dbReference type="InterPro" id="IPR029000">
    <property type="entry name" value="Cyclophilin-like_dom_sf"/>
</dbReference>
<feature type="domain" description="Carboxyltransferase" evidence="5">
    <location>
        <begin position="27"/>
        <end position="330"/>
    </location>
</feature>
<keyword evidence="2" id="KW-0378">Hydrolase</keyword>
<dbReference type="RefSeq" id="WP_168906984.1">
    <property type="nucleotide sequence ID" value="NZ_CP051428.1"/>
</dbReference>
<dbReference type="SMART" id="SM00797">
    <property type="entry name" value="AHS2"/>
    <property type="match status" value="1"/>
</dbReference>
<dbReference type="GO" id="GO:0005524">
    <property type="term" value="F:ATP binding"/>
    <property type="evidence" value="ECO:0007669"/>
    <property type="project" value="UniProtKB-KW"/>
</dbReference>
<dbReference type="KEGG" id="palr:HGI30_07095"/>
<dbReference type="InterPro" id="IPR003778">
    <property type="entry name" value="CT_A_B"/>
</dbReference>
<protein>
    <submittedName>
        <fullName evidence="6">Biotin-dependent carboxyltransferase family protein</fullName>
    </submittedName>
</protein>
<evidence type="ECO:0000259" key="5">
    <source>
        <dbReference type="SMART" id="SM00797"/>
    </source>
</evidence>
<keyword evidence="6" id="KW-0808">Transferase</keyword>
<dbReference type="Gene3D" id="2.40.100.10">
    <property type="entry name" value="Cyclophilin-like"/>
    <property type="match status" value="1"/>
</dbReference>
<dbReference type="Pfam" id="PF02626">
    <property type="entry name" value="CT_A_B"/>
    <property type="match status" value="1"/>
</dbReference>
<name>A0A6H2GV79_9BACL</name>
<dbReference type="SUPFAM" id="SSF50891">
    <property type="entry name" value="Cyclophilin-like"/>
    <property type="match status" value="1"/>
</dbReference>
<dbReference type="EMBL" id="CP051428">
    <property type="protein sequence ID" value="QJC51333.1"/>
    <property type="molecule type" value="Genomic_DNA"/>
</dbReference>
<evidence type="ECO:0000256" key="1">
    <source>
        <dbReference type="ARBA" id="ARBA00022741"/>
    </source>
</evidence>
<sequence length="355" mass="36705">MQEAAITIVRTGFGAELQHLGRPGLRGQGMPAGGAMDALSLQAANLLCGNERGAPALELALGGARLRVDAPEGLLAAICGADMPADLDGVPLPSRRAVYVPSGGTISLGAARSGCRAYLAVAGGFAAPADSRAAGEAGSAGGIGRRLAAGEALRRSEPTARGAALLAALAERAAEAGGGVPTAAAPWLAPRLVARGGAGSGTVLRAVPGAAYGQLAQAARQRLWRERLAASPASDRMGVRLVPDAHPIELERRAELRSHGVLPGAVQLPPGGHPVVLAAGCQTTGGYPVILHVIAADLPRLGQLRPGDEIRFSRVELEEAQRLLLRQQRELDRLEAALRLRTERFLQERHRGSRR</sequence>